<dbReference type="InterPro" id="IPR011990">
    <property type="entry name" value="TPR-like_helical_dom_sf"/>
</dbReference>
<dbReference type="Pfam" id="PF13181">
    <property type="entry name" value="TPR_8"/>
    <property type="match status" value="1"/>
</dbReference>
<dbReference type="RefSeq" id="WP_069014771.1">
    <property type="nucleotide sequence ID" value="NZ_LVJW01000003.1"/>
</dbReference>
<sequence>MVYWCLGVGLSLLLYTPLHATEALPKDAADAKRYTYDYLFMIDALIRNEKYQRARIELDALLERVKQNPDETALTRQAYGYLSIGLKDYPSAIDHFLFAVESGALPTGVSLNLRYTLAQLMYQEERYKAGLAQLQSWFEQSEKPTPQARVLLASFYYALKKYSQAISALKLAIKQSDSPQESWYQMLVGLYFETRQYKPSVPVLRILVNKYPAKAQYWQQLSDVLLQLGREQQAVAVLSLAASRKLVDESGLIRLAKLYLQLNNPLDAAELLSGGIQRGDIRRRKESLTLLVDAWLLAREPEQGIKVLKQLSEIDKSGKPQLRMGRLLMEQEQWQEAQQQLELGIKLTRKPTFEDWLLLGSTHYRLADSTAAHSAFKSALKLADKPQQSELAQRWIDYLATP</sequence>
<evidence type="ECO:0000313" key="3">
    <source>
        <dbReference type="Proteomes" id="UP000094849"/>
    </source>
</evidence>
<dbReference type="Proteomes" id="UP000094849">
    <property type="component" value="Unassembled WGS sequence"/>
</dbReference>
<gene>
    <name evidence="2" type="ORF">A3196_16360</name>
</gene>
<keyword evidence="1" id="KW-0732">Signal</keyword>
<organism evidence="2 3">
    <name type="scientific">Candidatus Thiodiazotropha endoloripes</name>
    <dbReference type="NCBI Taxonomy" id="1818881"/>
    <lineage>
        <taxon>Bacteria</taxon>
        <taxon>Pseudomonadati</taxon>
        <taxon>Pseudomonadota</taxon>
        <taxon>Gammaproteobacteria</taxon>
        <taxon>Chromatiales</taxon>
        <taxon>Sedimenticolaceae</taxon>
        <taxon>Candidatus Thiodiazotropha</taxon>
    </lineage>
</organism>
<feature type="chain" id="PRO_5009119243" description="Tetratricopeptide repeat-like domain-containing protein" evidence="1">
    <location>
        <begin position="21"/>
        <end position="402"/>
    </location>
</feature>
<keyword evidence="3" id="KW-1185">Reference proteome</keyword>
<evidence type="ECO:0000313" key="2">
    <source>
        <dbReference type="EMBL" id="ODB98697.1"/>
    </source>
</evidence>
<accession>A0A1E2UVA3</accession>
<evidence type="ECO:0000256" key="1">
    <source>
        <dbReference type="SAM" id="SignalP"/>
    </source>
</evidence>
<dbReference type="Pfam" id="PF12895">
    <property type="entry name" value="ANAPC3"/>
    <property type="match status" value="1"/>
</dbReference>
<dbReference type="EMBL" id="LVJZ01000003">
    <property type="protein sequence ID" value="ODB98697.1"/>
    <property type="molecule type" value="Genomic_DNA"/>
</dbReference>
<dbReference type="SUPFAM" id="SSF81901">
    <property type="entry name" value="HCP-like"/>
    <property type="match status" value="1"/>
</dbReference>
<evidence type="ECO:0008006" key="4">
    <source>
        <dbReference type="Google" id="ProtNLM"/>
    </source>
</evidence>
<reference evidence="2 3" key="1">
    <citation type="submission" date="2016-03" db="EMBL/GenBank/DDBJ databases">
        <title>Chemosynthetic sulphur-oxidizing symbionts of marine invertebrate animals are capable of nitrogen fixation.</title>
        <authorList>
            <person name="Petersen J.M."/>
            <person name="Kemper A."/>
            <person name="Gruber-Vodicka H."/>
            <person name="Cardini U."/>
            <person name="Geest Mvander."/>
            <person name="Kleiner M."/>
            <person name="Bulgheresi S."/>
            <person name="Fussmann M."/>
            <person name="Herbold C."/>
            <person name="Seah B.K.B."/>
            <person name="Antony C.Paul."/>
            <person name="Liu D."/>
            <person name="Belitz A."/>
            <person name="Weber M."/>
        </authorList>
    </citation>
    <scope>NUCLEOTIDE SEQUENCE [LARGE SCALE GENOMIC DNA]</scope>
    <source>
        <strain evidence="2">G_D</strain>
    </source>
</reference>
<name>A0A1E2UVA3_9GAMM</name>
<dbReference type="STRING" id="1818881.A3196_16360"/>
<dbReference type="InterPro" id="IPR019734">
    <property type="entry name" value="TPR_rpt"/>
</dbReference>
<dbReference type="PANTHER" id="PTHR12558">
    <property type="entry name" value="CELL DIVISION CYCLE 16,23,27"/>
    <property type="match status" value="1"/>
</dbReference>
<dbReference type="SUPFAM" id="SSF48452">
    <property type="entry name" value="TPR-like"/>
    <property type="match status" value="1"/>
</dbReference>
<dbReference type="PANTHER" id="PTHR12558:SF13">
    <property type="entry name" value="CELL DIVISION CYCLE PROTEIN 27 HOMOLOG"/>
    <property type="match status" value="1"/>
</dbReference>
<feature type="signal peptide" evidence="1">
    <location>
        <begin position="1"/>
        <end position="20"/>
    </location>
</feature>
<comment type="caution">
    <text evidence="2">The sequence shown here is derived from an EMBL/GenBank/DDBJ whole genome shotgun (WGS) entry which is preliminary data.</text>
</comment>
<dbReference type="Gene3D" id="1.25.40.10">
    <property type="entry name" value="Tetratricopeptide repeat domain"/>
    <property type="match status" value="2"/>
</dbReference>
<proteinExistence type="predicted"/>
<dbReference type="SMART" id="SM00028">
    <property type="entry name" value="TPR"/>
    <property type="match status" value="3"/>
</dbReference>
<dbReference type="AlphaFoldDB" id="A0A1E2UVA3"/>
<protein>
    <recommendedName>
        <fullName evidence="4">Tetratricopeptide repeat-like domain-containing protein</fullName>
    </recommendedName>
</protein>